<proteinExistence type="predicted"/>
<evidence type="ECO:0008006" key="3">
    <source>
        <dbReference type="Google" id="ProtNLM"/>
    </source>
</evidence>
<comment type="caution">
    <text evidence="1">The sequence shown here is derived from an EMBL/GenBank/DDBJ whole genome shotgun (WGS) entry which is preliminary data.</text>
</comment>
<evidence type="ECO:0000313" key="1">
    <source>
        <dbReference type="EMBL" id="KAK4440165.1"/>
    </source>
</evidence>
<dbReference type="PANTHER" id="PTHR31676:SF7">
    <property type="entry name" value="DUF538 DOMAIN-CONTAINING PROTEIN"/>
    <property type="match status" value="1"/>
</dbReference>
<dbReference type="PANTHER" id="PTHR31676">
    <property type="entry name" value="T31J12.3 PROTEIN-RELATED"/>
    <property type="match status" value="1"/>
</dbReference>
<dbReference type="Pfam" id="PF04398">
    <property type="entry name" value="DUF538"/>
    <property type="match status" value="1"/>
</dbReference>
<reference evidence="1" key="1">
    <citation type="submission" date="2020-06" db="EMBL/GenBank/DDBJ databases">
        <authorList>
            <person name="Li T."/>
            <person name="Hu X."/>
            <person name="Zhang T."/>
            <person name="Song X."/>
            <person name="Zhang H."/>
            <person name="Dai N."/>
            <person name="Sheng W."/>
            <person name="Hou X."/>
            <person name="Wei L."/>
        </authorList>
    </citation>
    <scope>NUCLEOTIDE SEQUENCE</scope>
    <source>
        <strain evidence="1">3651</strain>
        <tissue evidence="1">Leaf</tissue>
    </source>
</reference>
<dbReference type="Gene3D" id="2.30.240.10">
    <property type="entry name" value="At5g01610-like"/>
    <property type="match status" value="1"/>
</dbReference>
<gene>
    <name evidence="1" type="ORF">Salat_0351400</name>
</gene>
<keyword evidence="2" id="KW-1185">Reference proteome</keyword>
<sequence length="213" mass="24239">MAFSLPKFHHVSPPRIFSSFPRPHPSLSINRPSRVRLLRSHQTLKQNRKINGFSLSILNSIFSFMMSSQKIESHRENAEVYTGDAVCKQKSLELLEKINLPKGLLPLDDIIEVGHNEATGFVWLKQKKSKTHVFRAIGRSVWYDTEVTAFVEDRRMKRLTGVKSKELLIWVTISDISILDPSSGKITFGTPTGLSRSFPVSAFEEEEGDKEKK</sequence>
<dbReference type="Proteomes" id="UP001293254">
    <property type="component" value="Unassembled WGS sequence"/>
</dbReference>
<dbReference type="AlphaFoldDB" id="A0AAE2CZI5"/>
<dbReference type="SUPFAM" id="SSF141562">
    <property type="entry name" value="At5g01610-like"/>
    <property type="match status" value="1"/>
</dbReference>
<reference evidence="1" key="2">
    <citation type="journal article" date="2024" name="Plant">
        <title>Genomic evolution and insights into agronomic trait innovations of Sesamum species.</title>
        <authorList>
            <person name="Miao H."/>
            <person name="Wang L."/>
            <person name="Qu L."/>
            <person name="Liu H."/>
            <person name="Sun Y."/>
            <person name="Le M."/>
            <person name="Wang Q."/>
            <person name="Wei S."/>
            <person name="Zheng Y."/>
            <person name="Lin W."/>
            <person name="Duan Y."/>
            <person name="Cao H."/>
            <person name="Xiong S."/>
            <person name="Wang X."/>
            <person name="Wei L."/>
            <person name="Li C."/>
            <person name="Ma Q."/>
            <person name="Ju M."/>
            <person name="Zhao R."/>
            <person name="Li G."/>
            <person name="Mu C."/>
            <person name="Tian Q."/>
            <person name="Mei H."/>
            <person name="Zhang T."/>
            <person name="Gao T."/>
            <person name="Zhang H."/>
        </authorList>
    </citation>
    <scope>NUCLEOTIDE SEQUENCE</scope>
    <source>
        <strain evidence="1">3651</strain>
    </source>
</reference>
<evidence type="ECO:0000313" key="2">
    <source>
        <dbReference type="Proteomes" id="UP001293254"/>
    </source>
</evidence>
<protein>
    <recommendedName>
        <fullName evidence="3">DUF538 domain-containing protein</fullName>
    </recommendedName>
</protein>
<dbReference type="EMBL" id="JACGWO010000001">
    <property type="protein sequence ID" value="KAK4440165.1"/>
    <property type="molecule type" value="Genomic_DNA"/>
</dbReference>
<accession>A0AAE2CZI5</accession>
<name>A0AAE2CZI5_9LAMI</name>
<dbReference type="InterPro" id="IPR036758">
    <property type="entry name" value="At5g01610-like"/>
</dbReference>
<dbReference type="InterPro" id="IPR007493">
    <property type="entry name" value="DUF538"/>
</dbReference>
<organism evidence="1 2">
    <name type="scientific">Sesamum alatum</name>
    <dbReference type="NCBI Taxonomy" id="300844"/>
    <lineage>
        <taxon>Eukaryota</taxon>
        <taxon>Viridiplantae</taxon>
        <taxon>Streptophyta</taxon>
        <taxon>Embryophyta</taxon>
        <taxon>Tracheophyta</taxon>
        <taxon>Spermatophyta</taxon>
        <taxon>Magnoliopsida</taxon>
        <taxon>eudicotyledons</taxon>
        <taxon>Gunneridae</taxon>
        <taxon>Pentapetalae</taxon>
        <taxon>asterids</taxon>
        <taxon>lamiids</taxon>
        <taxon>Lamiales</taxon>
        <taxon>Pedaliaceae</taxon>
        <taxon>Sesamum</taxon>
    </lineage>
</organism>